<keyword evidence="1" id="KW-0472">Membrane</keyword>
<evidence type="ECO:0008006" key="5">
    <source>
        <dbReference type="Google" id="ProtNLM"/>
    </source>
</evidence>
<dbReference type="Proteomes" id="UP001196413">
    <property type="component" value="Unassembled WGS sequence"/>
</dbReference>
<feature type="transmembrane region" description="Helical" evidence="1">
    <location>
        <begin position="69"/>
        <end position="93"/>
    </location>
</feature>
<proteinExistence type="predicted"/>
<name>A0AAD5QIB8_PARTN</name>
<feature type="transmembrane region" description="Helical" evidence="1">
    <location>
        <begin position="33"/>
        <end position="57"/>
    </location>
</feature>
<keyword evidence="1" id="KW-1133">Transmembrane helix</keyword>
<evidence type="ECO:0000313" key="4">
    <source>
        <dbReference type="Proteomes" id="UP001196413"/>
    </source>
</evidence>
<sequence length="169" mass="19514">MPSLRLICCVLSIVICLCEFALAIYEYSHSRGGNLAAIIFTCVFFIHGCITFMYFVGMIRHNPCLLVPFLTIQLIFMTVLGVIVVIWWITAILACFDLIHYKNPIDGMSNCEFFMAVGSLLLILFIFWAKISLTLYHGYKRIERESFYRWRISNGPHKTRSRTFPPTPV</sequence>
<organism evidence="3 4">
    <name type="scientific">Parelaphostrongylus tenuis</name>
    <name type="common">Meningeal worm</name>
    <dbReference type="NCBI Taxonomy" id="148309"/>
    <lineage>
        <taxon>Eukaryota</taxon>
        <taxon>Metazoa</taxon>
        <taxon>Ecdysozoa</taxon>
        <taxon>Nematoda</taxon>
        <taxon>Chromadorea</taxon>
        <taxon>Rhabditida</taxon>
        <taxon>Rhabditina</taxon>
        <taxon>Rhabditomorpha</taxon>
        <taxon>Strongyloidea</taxon>
        <taxon>Metastrongylidae</taxon>
        <taxon>Parelaphostrongylus</taxon>
    </lineage>
</organism>
<gene>
    <name evidence="3" type="ORF">KIN20_003086</name>
</gene>
<keyword evidence="2" id="KW-0732">Signal</keyword>
<feature type="transmembrane region" description="Helical" evidence="1">
    <location>
        <begin position="113"/>
        <end position="136"/>
    </location>
</feature>
<evidence type="ECO:0000256" key="1">
    <source>
        <dbReference type="SAM" id="Phobius"/>
    </source>
</evidence>
<comment type="caution">
    <text evidence="3">The sequence shown here is derived from an EMBL/GenBank/DDBJ whole genome shotgun (WGS) entry which is preliminary data.</text>
</comment>
<reference evidence="3" key="1">
    <citation type="submission" date="2021-06" db="EMBL/GenBank/DDBJ databases">
        <title>Parelaphostrongylus tenuis whole genome reference sequence.</title>
        <authorList>
            <person name="Garwood T.J."/>
            <person name="Larsen P.A."/>
            <person name="Fountain-Jones N.M."/>
            <person name="Garbe J.R."/>
            <person name="Macchietto M.G."/>
            <person name="Kania S.A."/>
            <person name="Gerhold R.W."/>
            <person name="Richards J.E."/>
            <person name="Wolf T.M."/>
        </authorList>
    </citation>
    <scope>NUCLEOTIDE SEQUENCE</scope>
    <source>
        <strain evidence="3">MNPRO001-30</strain>
        <tissue evidence="3">Meninges</tissue>
    </source>
</reference>
<evidence type="ECO:0000313" key="3">
    <source>
        <dbReference type="EMBL" id="KAJ1347906.1"/>
    </source>
</evidence>
<feature type="signal peptide" evidence="2">
    <location>
        <begin position="1"/>
        <end position="23"/>
    </location>
</feature>
<dbReference type="EMBL" id="JAHQIW010000404">
    <property type="protein sequence ID" value="KAJ1347906.1"/>
    <property type="molecule type" value="Genomic_DNA"/>
</dbReference>
<dbReference type="AlphaFoldDB" id="A0AAD5QIB8"/>
<keyword evidence="1" id="KW-0812">Transmembrane</keyword>
<accession>A0AAD5QIB8</accession>
<feature type="chain" id="PRO_5041899621" description="MARVEL domain-containing protein" evidence="2">
    <location>
        <begin position="24"/>
        <end position="169"/>
    </location>
</feature>
<evidence type="ECO:0000256" key="2">
    <source>
        <dbReference type="SAM" id="SignalP"/>
    </source>
</evidence>
<protein>
    <recommendedName>
        <fullName evidence="5">MARVEL domain-containing protein</fullName>
    </recommendedName>
</protein>
<keyword evidence="4" id="KW-1185">Reference proteome</keyword>